<dbReference type="OrthoDB" id="4947318at2"/>
<comment type="caution">
    <text evidence="1">The sequence shown here is derived from an EMBL/GenBank/DDBJ whole genome shotgun (WGS) entry which is preliminary data.</text>
</comment>
<protein>
    <submittedName>
        <fullName evidence="1">Uncharacterized protein</fullName>
    </submittedName>
</protein>
<reference evidence="1 2" key="1">
    <citation type="submission" date="2019-08" db="EMBL/GenBank/DDBJ databases">
        <authorList>
            <person name="Dong K."/>
        </authorList>
    </citation>
    <scope>NUCLEOTIDE SEQUENCE [LARGE SCALE GENOMIC DNA]</scope>
    <source>
        <strain evidence="1 2">JCM14558</strain>
    </source>
</reference>
<evidence type="ECO:0000313" key="1">
    <source>
        <dbReference type="EMBL" id="TXK13554.1"/>
    </source>
</evidence>
<gene>
    <name evidence="1" type="ORF">FVP77_09250</name>
</gene>
<name>A0A5C8I6A5_9MICO</name>
<organism evidence="1 2">
    <name type="scientific">Microbacterium hatanonis</name>
    <dbReference type="NCBI Taxonomy" id="404366"/>
    <lineage>
        <taxon>Bacteria</taxon>
        <taxon>Bacillati</taxon>
        <taxon>Actinomycetota</taxon>
        <taxon>Actinomycetes</taxon>
        <taxon>Micrococcales</taxon>
        <taxon>Microbacteriaceae</taxon>
        <taxon>Microbacterium</taxon>
    </lineage>
</organism>
<dbReference type="Proteomes" id="UP000321034">
    <property type="component" value="Unassembled WGS sequence"/>
</dbReference>
<keyword evidence="2" id="KW-1185">Reference proteome</keyword>
<dbReference type="EMBL" id="VRSV01000001">
    <property type="protein sequence ID" value="TXK13554.1"/>
    <property type="molecule type" value="Genomic_DNA"/>
</dbReference>
<proteinExistence type="predicted"/>
<dbReference type="AlphaFoldDB" id="A0A5C8I6A5"/>
<sequence>MQRATEPTRVVVTVVRSGGIAGLRREWRAEPAPDAVDRWTALIDGCPWDDPPAAEPGADRYQWSIRARRDDSPVREARIGDGHLAGPWRTLVDEVRAESRPRRPDRAR</sequence>
<evidence type="ECO:0000313" key="2">
    <source>
        <dbReference type="Proteomes" id="UP000321034"/>
    </source>
</evidence>
<accession>A0A5C8I6A5</accession>